<name>A0A8B7NVK5_HYAAZ</name>
<accession>A0A8B7NVK5</accession>
<reference evidence="2" key="1">
    <citation type="submission" date="2025-08" db="UniProtKB">
        <authorList>
            <consortium name="RefSeq"/>
        </authorList>
    </citation>
    <scope>IDENTIFICATION</scope>
    <source>
        <tissue evidence="2">Whole organism</tissue>
    </source>
</reference>
<dbReference type="Proteomes" id="UP000694843">
    <property type="component" value="Unplaced"/>
</dbReference>
<evidence type="ECO:0000313" key="1">
    <source>
        <dbReference type="Proteomes" id="UP000694843"/>
    </source>
</evidence>
<dbReference type="KEGG" id="hazt:108674380"/>
<protein>
    <submittedName>
        <fullName evidence="2">Uncharacterized protein LOC108674380</fullName>
    </submittedName>
</protein>
<dbReference type="AlphaFoldDB" id="A0A8B7NVK5"/>
<dbReference type="GeneID" id="108674380"/>
<proteinExistence type="predicted"/>
<dbReference type="RefSeq" id="XP_018017809.1">
    <property type="nucleotide sequence ID" value="XM_018162320.2"/>
</dbReference>
<organism evidence="1 2">
    <name type="scientific">Hyalella azteca</name>
    <name type="common">Amphipod</name>
    <dbReference type="NCBI Taxonomy" id="294128"/>
    <lineage>
        <taxon>Eukaryota</taxon>
        <taxon>Metazoa</taxon>
        <taxon>Ecdysozoa</taxon>
        <taxon>Arthropoda</taxon>
        <taxon>Crustacea</taxon>
        <taxon>Multicrustacea</taxon>
        <taxon>Malacostraca</taxon>
        <taxon>Eumalacostraca</taxon>
        <taxon>Peracarida</taxon>
        <taxon>Amphipoda</taxon>
        <taxon>Senticaudata</taxon>
        <taxon>Talitrida</taxon>
        <taxon>Talitroidea</taxon>
        <taxon>Hyalellidae</taxon>
        <taxon>Hyalella</taxon>
    </lineage>
</organism>
<evidence type="ECO:0000313" key="2">
    <source>
        <dbReference type="RefSeq" id="XP_018017809.1"/>
    </source>
</evidence>
<gene>
    <name evidence="2" type="primary">LOC108674380</name>
</gene>
<keyword evidence="1" id="KW-1185">Reference proteome</keyword>
<sequence length="360" mass="40192">MEINEIVNLNKRMDSRDIMNLSESGEVIPIIVIFSHIQEKLRPLVRALQTITGECQTQQFLIDHEGPKAPPLSCGATLVRSLGDDPVVRLHRLLIALAKAKQDIHLHIMDSFWSKDVILTDCSRLEPFLSAGYGSSLKTFFGHVEPCTLAKMTSFSTLGLRLESAEDVATLNSVKCNDKHVAVSRSLKPEDILLPLNSLVKLHCVELEDREVPWLLDLVTRLCSTNGCELILPRCHLTCKGTTQLLKGINQLQRKAATYPAPVRPRSNSSKTEPIGTAIKFLPKKHQCFSTKRCLMSKMNERSRPARLVPARSMVSRNPPAEAMLTTLKRSRSPKASEYLKCNLGRADTPASKATKRQRL</sequence>